<name>A0A0B7KC26_BIOOC</name>
<protein>
    <submittedName>
        <fullName evidence="2">Uncharacterized protein</fullName>
    </submittedName>
</protein>
<evidence type="ECO:0000313" key="2">
    <source>
        <dbReference type="EMBL" id="CEO55108.1"/>
    </source>
</evidence>
<evidence type="ECO:0000256" key="1">
    <source>
        <dbReference type="SAM" id="MobiDB-lite"/>
    </source>
</evidence>
<proteinExistence type="predicted"/>
<gene>
    <name evidence="2" type="ORF">BN869_000011166_1</name>
</gene>
<sequence>MAKANARIQRLYIIFSKLGIKKGRKTRPRSEDHNDGGDNKNGGEDNNEDDEHQRQLPKMPKKYI</sequence>
<reference evidence="2" key="1">
    <citation type="submission" date="2015-01" db="EMBL/GenBank/DDBJ databases">
        <authorList>
            <person name="Durling Mikael"/>
        </authorList>
    </citation>
    <scope>NUCLEOTIDE SEQUENCE</scope>
</reference>
<organism evidence="2">
    <name type="scientific">Bionectria ochroleuca</name>
    <name type="common">Gliocladium roseum</name>
    <dbReference type="NCBI Taxonomy" id="29856"/>
    <lineage>
        <taxon>Eukaryota</taxon>
        <taxon>Fungi</taxon>
        <taxon>Dikarya</taxon>
        <taxon>Ascomycota</taxon>
        <taxon>Pezizomycotina</taxon>
        <taxon>Sordariomycetes</taxon>
        <taxon>Hypocreomycetidae</taxon>
        <taxon>Hypocreales</taxon>
        <taxon>Bionectriaceae</taxon>
        <taxon>Clonostachys</taxon>
    </lineage>
</organism>
<feature type="region of interest" description="Disordered" evidence="1">
    <location>
        <begin position="17"/>
        <end position="64"/>
    </location>
</feature>
<feature type="compositionally biased region" description="Basic and acidic residues" evidence="1">
    <location>
        <begin position="28"/>
        <end position="43"/>
    </location>
</feature>
<dbReference type="AlphaFoldDB" id="A0A0B7KC26"/>
<accession>A0A0B7KC26</accession>
<dbReference type="EMBL" id="CDPU01000048">
    <property type="protein sequence ID" value="CEO55108.1"/>
    <property type="molecule type" value="Genomic_DNA"/>
</dbReference>